<gene>
    <name evidence="2" type="ORF">RMAR0315_LOCUS2782</name>
</gene>
<reference evidence="2" key="1">
    <citation type="submission" date="2021-01" db="EMBL/GenBank/DDBJ databases">
        <authorList>
            <person name="Corre E."/>
            <person name="Pelletier E."/>
            <person name="Niang G."/>
            <person name="Scheremetjew M."/>
            <person name="Finn R."/>
            <person name="Kale V."/>
            <person name="Holt S."/>
            <person name="Cochrane G."/>
            <person name="Meng A."/>
            <person name="Brown T."/>
            <person name="Cohen L."/>
        </authorList>
    </citation>
    <scope>NUCLEOTIDE SEQUENCE</scope>
    <source>
        <strain evidence="2">UTEX LB 2760</strain>
    </source>
</reference>
<dbReference type="GO" id="GO:0016226">
    <property type="term" value="P:iron-sulfur cluster assembly"/>
    <property type="evidence" value="ECO:0007669"/>
    <property type="project" value="TreeGrafter"/>
</dbReference>
<proteinExistence type="predicted"/>
<dbReference type="InterPro" id="IPR036065">
    <property type="entry name" value="BolA-like_sf"/>
</dbReference>
<dbReference type="Pfam" id="PF02657">
    <property type="entry name" value="SufE"/>
    <property type="match status" value="1"/>
</dbReference>
<accession>A0A7S0BG18</accession>
<dbReference type="GO" id="GO:0009507">
    <property type="term" value="C:chloroplast"/>
    <property type="evidence" value="ECO:0007669"/>
    <property type="project" value="TreeGrafter"/>
</dbReference>
<feature type="domain" description="Fe-S metabolism associated" evidence="1">
    <location>
        <begin position="52"/>
        <end position="171"/>
    </location>
</feature>
<evidence type="ECO:0000259" key="1">
    <source>
        <dbReference type="Pfam" id="PF02657"/>
    </source>
</evidence>
<dbReference type="PANTHER" id="PTHR46230:SF3">
    <property type="entry name" value="SUFE-LIKE PROTEIN 1, CHLOROPLASTIC_MITOCHONDRIAL"/>
    <property type="match status" value="1"/>
</dbReference>
<dbReference type="EMBL" id="HBEK01005049">
    <property type="protein sequence ID" value="CAD8392797.1"/>
    <property type="molecule type" value="Transcribed_RNA"/>
</dbReference>
<dbReference type="InterPro" id="IPR003808">
    <property type="entry name" value="Fe-S_metab-assoc_dom"/>
</dbReference>
<dbReference type="Gene3D" id="3.90.1010.10">
    <property type="match status" value="1"/>
</dbReference>
<sequence>MCLGFVVGGGLGNRRSRSSGVTRKRTGTVLTAADVEMSSLNLTPALEKMVSSLKIFPDSKVRYQQLLHYATTLGPMEPELKTEANKVPGCLSTVFVHAVINPDTRKVYFKGDSDAQLTKGLVSMLVNGLSGSTALQIQKVNPEFIKSSGLTVSLTPGRNNGFMNMLKLMKHKAELLDEEAAGLGPGSKGQTDGDAVEFEVPGKPRATAIGRALMQLNPTELEVEDFSESHKGHAHAGDETHIRIKVVSDAFQDMSLVLRHKVIYKLLDSFMDKGDGGVHALQIDAKAPAE</sequence>
<dbReference type="SUPFAM" id="SSF82657">
    <property type="entry name" value="BolA-like"/>
    <property type="match status" value="1"/>
</dbReference>
<dbReference type="AlphaFoldDB" id="A0A7S0BG18"/>
<dbReference type="PANTHER" id="PTHR46230">
    <property type="match status" value="1"/>
</dbReference>
<organism evidence="2">
    <name type="scientific">Rhodosorus marinus</name>
    <dbReference type="NCBI Taxonomy" id="101924"/>
    <lineage>
        <taxon>Eukaryota</taxon>
        <taxon>Rhodophyta</taxon>
        <taxon>Stylonematophyceae</taxon>
        <taxon>Stylonematales</taxon>
        <taxon>Stylonemataceae</taxon>
        <taxon>Rhodosorus</taxon>
    </lineage>
</organism>
<dbReference type="Pfam" id="PF01722">
    <property type="entry name" value="BolA"/>
    <property type="match status" value="1"/>
</dbReference>
<dbReference type="SUPFAM" id="SSF82649">
    <property type="entry name" value="SufE/NifU"/>
    <property type="match status" value="1"/>
</dbReference>
<protein>
    <recommendedName>
        <fullName evidence="1">Fe-S metabolism associated domain-containing protein</fullName>
    </recommendedName>
</protein>
<dbReference type="InterPro" id="IPR002634">
    <property type="entry name" value="BolA"/>
</dbReference>
<evidence type="ECO:0000313" key="2">
    <source>
        <dbReference type="EMBL" id="CAD8392797.1"/>
    </source>
</evidence>
<name>A0A7S0BG18_9RHOD</name>
<dbReference type="Gene3D" id="3.30.300.90">
    <property type="entry name" value="BolA-like"/>
    <property type="match status" value="1"/>
</dbReference>